<dbReference type="OrthoDB" id="10028801at2759"/>
<evidence type="ECO:0000313" key="8">
    <source>
        <dbReference type="Proteomes" id="UP000528411"/>
    </source>
</evidence>
<feature type="domain" description="Ig-like" evidence="6">
    <location>
        <begin position="100"/>
        <end position="187"/>
    </location>
</feature>
<evidence type="ECO:0000256" key="3">
    <source>
        <dbReference type="ARBA" id="ARBA00023157"/>
    </source>
</evidence>
<dbReference type="PANTHER" id="PTHR11640:SF31">
    <property type="entry name" value="IRREGULAR CHIASM C-ROUGHEST PROTEIN-RELATED"/>
    <property type="match status" value="1"/>
</dbReference>
<comment type="caution">
    <text evidence="7">The sequence shown here is derived from an EMBL/GenBank/DDBJ whole genome shotgun (WGS) entry which is preliminary data.</text>
</comment>
<dbReference type="Gene3D" id="2.60.40.10">
    <property type="entry name" value="Immunoglobulins"/>
    <property type="match status" value="2"/>
</dbReference>
<evidence type="ECO:0000256" key="1">
    <source>
        <dbReference type="ARBA" id="ARBA00004479"/>
    </source>
</evidence>
<dbReference type="Pfam" id="PF13927">
    <property type="entry name" value="Ig_3"/>
    <property type="match status" value="1"/>
</dbReference>
<dbReference type="InterPro" id="IPR051275">
    <property type="entry name" value="Cell_adhesion_signaling"/>
</dbReference>
<keyword evidence="8" id="KW-1185">Reference proteome</keyword>
<dbReference type="InterPro" id="IPR013783">
    <property type="entry name" value="Ig-like_fold"/>
</dbReference>
<dbReference type="GO" id="GO:0098609">
    <property type="term" value="P:cell-cell adhesion"/>
    <property type="evidence" value="ECO:0007669"/>
    <property type="project" value="TreeGrafter"/>
</dbReference>
<dbReference type="EMBL" id="VYZW01026759">
    <property type="protein sequence ID" value="NXS43659.1"/>
    <property type="molecule type" value="Genomic_DNA"/>
</dbReference>
<feature type="non-terminal residue" evidence="7">
    <location>
        <position position="1"/>
    </location>
</feature>
<dbReference type="Pfam" id="PF08205">
    <property type="entry name" value="C2-set_2"/>
    <property type="match status" value="1"/>
</dbReference>
<reference evidence="7 8" key="1">
    <citation type="submission" date="2019-09" db="EMBL/GenBank/DDBJ databases">
        <title>Bird 10,000 Genomes (B10K) Project - Family phase.</title>
        <authorList>
            <person name="Zhang G."/>
        </authorList>
    </citation>
    <scope>NUCLEOTIDE SEQUENCE [LARGE SCALE GENOMIC DNA]</scope>
    <source>
        <strain evidence="7">B10K-DU-012-56</strain>
    </source>
</reference>
<proteinExistence type="predicted"/>
<comment type="subcellular location">
    <subcellularLocation>
        <location evidence="1">Membrane</location>
        <topology evidence="1">Single-pass type I membrane protein</topology>
    </subcellularLocation>
</comment>
<evidence type="ECO:0000256" key="5">
    <source>
        <dbReference type="ARBA" id="ARBA00023319"/>
    </source>
</evidence>
<dbReference type="PROSITE" id="PS50835">
    <property type="entry name" value="IG_LIKE"/>
    <property type="match status" value="2"/>
</dbReference>
<dbReference type="InterPro" id="IPR013162">
    <property type="entry name" value="CD80_C2-set"/>
</dbReference>
<keyword evidence="5" id="KW-0393">Immunoglobulin domain</keyword>
<keyword evidence="4" id="KW-0325">Glycoprotein</keyword>
<dbReference type="AlphaFoldDB" id="A0A7L2UDA6"/>
<dbReference type="InterPro" id="IPR003599">
    <property type="entry name" value="Ig_sub"/>
</dbReference>
<evidence type="ECO:0000259" key="6">
    <source>
        <dbReference type="PROSITE" id="PS50835"/>
    </source>
</evidence>
<protein>
    <submittedName>
        <fullName evidence="7">NPHN protein</fullName>
    </submittedName>
</protein>
<gene>
    <name evidence="7" type="primary">Nphs1_0</name>
    <name evidence="7" type="ORF">BALREX_R12929</name>
</gene>
<keyword evidence="2" id="KW-0472">Membrane</keyword>
<organism evidence="7 8">
    <name type="scientific">Balaeniceps rex</name>
    <name type="common">Shoebill</name>
    <dbReference type="NCBI Taxonomy" id="33584"/>
    <lineage>
        <taxon>Eukaryota</taxon>
        <taxon>Metazoa</taxon>
        <taxon>Chordata</taxon>
        <taxon>Craniata</taxon>
        <taxon>Vertebrata</taxon>
        <taxon>Euteleostomi</taxon>
        <taxon>Archelosauria</taxon>
        <taxon>Archosauria</taxon>
        <taxon>Dinosauria</taxon>
        <taxon>Saurischia</taxon>
        <taxon>Theropoda</taxon>
        <taxon>Coelurosauria</taxon>
        <taxon>Aves</taxon>
        <taxon>Neognathae</taxon>
        <taxon>Neoaves</taxon>
        <taxon>Aequornithes</taxon>
        <taxon>Pelecaniformes</taxon>
        <taxon>Balaenicipitidae</taxon>
        <taxon>Balaeniceps</taxon>
    </lineage>
</organism>
<evidence type="ECO:0000256" key="4">
    <source>
        <dbReference type="ARBA" id="ARBA00023180"/>
    </source>
</evidence>
<accession>A0A7L2UDA6</accession>
<name>A0A7L2UDA6_BALRX</name>
<dbReference type="GO" id="GO:0005886">
    <property type="term" value="C:plasma membrane"/>
    <property type="evidence" value="ECO:0007669"/>
    <property type="project" value="TreeGrafter"/>
</dbReference>
<dbReference type="InterPro" id="IPR007110">
    <property type="entry name" value="Ig-like_dom"/>
</dbReference>
<evidence type="ECO:0000313" key="7">
    <source>
        <dbReference type="EMBL" id="NXS43659.1"/>
    </source>
</evidence>
<dbReference type="GO" id="GO:0005911">
    <property type="term" value="C:cell-cell junction"/>
    <property type="evidence" value="ECO:0007669"/>
    <property type="project" value="TreeGrafter"/>
</dbReference>
<dbReference type="InterPro" id="IPR036179">
    <property type="entry name" value="Ig-like_dom_sf"/>
</dbReference>
<feature type="non-terminal residue" evidence="7">
    <location>
        <position position="187"/>
    </location>
</feature>
<sequence>VPPSPPTIEGLESPHVRAGDTLRLVCVVRGGNPPPSLHWDKDGAALAGPWVREGHPGVSRSRVTVTVTPGDDGATLRCHARTPLPPGGASASVTLSVTYPPAEVTIAGTPTVAENGTVALSCTSAPSNPPARLRWWLGGRELVPTDTTRTPAEGRGSVTVSNLTLVGQRQDHGRPLVCEAATPGLGT</sequence>
<dbReference type="SUPFAM" id="SSF48726">
    <property type="entry name" value="Immunoglobulin"/>
    <property type="match status" value="2"/>
</dbReference>
<dbReference type="GO" id="GO:0050839">
    <property type="term" value="F:cell adhesion molecule binding"/>
    <property type="evidence" value="ECO:0007669"/>
    <property type="project" value="TreeGrafter"/>
</dbReference>
<feature type="domain" description="Ig-like" evidence="6">
    <location>
        <begin position="5"/>
        <end position="96"/>
    </location>
</feature>
<dbReference type="PANTHER" id="PTHR11640">
    <property type="entry name" value="NEPHRIN"/>
    <property type="match status" value="1"/>
</dbReference>
<dbReference type="Proteomes" id="UP000528411">
    <property type="component" value="Unassembled WGS sequence"/>
</dbReference>
<keyword evidence="3" id="KW-1015">Disulfide bond</keyword>
<evidence type="ECO:0000256" key="2">
    <source>
        <dbReference type="ARBA" id="ARBA00023136"/>
    </source>
</evidence>
<dbReference type="SMART" id="SM00409">
    <property type="entry name" value="IG"/>
    <property type="match status" value="1"/>
</dbReference>